<dbReference type="RefSeq" id="WP_047916714.1">
    <property type="nucleotide sequence ID" value="NZ_LN774770.1"/>
</dbReference>
<accession>A0A0D6E0D6</accession>
<dbReference type="KEGG" id="lpk:LACPI_2319"/>
<dbReference type="EMBL" id="LN774770">
    <property type="protein sequence ID" value="CEN29519.1"/>
    <property type="molecule type" value="Genomic_DNA"/>
</dbReference>
<proteinExistence type="predicted"/>
<protein>
    <submittedName>
        <fullName evidence="3">Conjugal transfer protein TrsB</fullName>
    </submittedName>
</protein>
<geneLocation type="plasmid" evidence="3 4">
    <name>II</name>
</geneLocation>
<feature type="transmembrane region" description="Helical" evidence="1">
    <location>
        <begin position="86"/>
        <end position="105"/>
    </location>
</feature>
<dbReference type="InterPro" id="IPR031607">
    <property type="entry name" value="T4SS_CagC"/>
</dbReference>
<evidence type="ECO:0000313" key="4">
    <source>
        <dbReference type="Proteomes" id="UP000033166"/>
    </source>
</evidence>
<keyword evidence="1" id="KW-0472">Membrane</keyword>
<organism evidence="3 4">
    <name type="scientific">Pseudolactococcus piscium MKFS47</name>
    <dbReference type="NCBI Taxonomy" id="297352"/>
    <lineage>
        <taxon>Bacteria</taxon>
        <taxon>Bacillati</taxon>
        <taxon>Bacillota</taxon>
        <taxon>Bacilli</taxon>
        <taxon>Lactobacillales</taxon>
        <taxon>Streptococcaceae</taxon>
        <taxon>Pseudolactococcus</taxon>
    </lineage>
</organism>
<dbReference type="Proteomes" id="UP000033166">
    <property type="component" value="Plasmid II"/>
</dbReference>
<sequence>MKNIIKKAKFKLETTVLLVGTLLVSEPVLAADPQGKLQDAGNTIKGILTGLIVIVGGIACAKIVIKYLPSIDDPQEKNIMWKSITTALGVTALGGSLVWLVPWAYGLFA</sequence>
<keyword evidence="2" id="KW-0732">Signal</keyword>
<feature type="transmembrane region" description="Helical" evidence="1">
    <location>
        <begin position="46"/>
        <end position="65"/>
    </location>
</feature>
<keyword evidence="1" id="KW-0812">Transmembrane</keyword>
<dbReference type="Pfam" id="PF16943">
    <property type="entry name" value="T4SS_CagC"/>
    <property type="match status" value="1"/>
</dbReference>
<gene>
    <name evidence="3" type="ORF">LACPI_2319</name>
</gene>
<evidence type="ECO:0000313" key="3">
    <source>
        <dbReference type="EMBL" id="CEN29519.1"/>
    </source>
</evidence>
<dbReference type="HOGENOM" id="CLU_177845_0_0_9"/>
<evidence type="ECO:0000256" key="2">
    <source>
        <dbReference type="SAM" id="SignalP"/>
    </source>
</evidence>
<dbReference type="AlphaFoldDB" id="A0A0D6E0D6"/>
<evidence type="ECO:0000256" key="1">
    <source>
        <dbReference type="SAM" id="Phobius"/>
    </source>
</evidence>
<name>A0A0D6E0D6_9LACT</name>
<reference evidence="4" key="1">
    <citation type="submission" date="2015-01" db="EMBL/GenBank/DDBJ databases">
        <authorList>
            <person name="Andreevskaya M."/>
        </authorList>
    </citation>
    <scope>NUCLEOTIDE SEQUENCE [LARGE SCALE GENOMIC DNA]</scope>
    <source>
        <strain evidence="4">MKFS47</strain>
        <plasmid evidence="4">II</plasmid>
    </source>
</reference>
<feature type="signal peptide" evidence="2">
    <location>
        <begin position="1"/>
        <end position="30"/>
    </location>
</feature>
<keyword evidence="1" id="KW-1133">Transmembrane helix</keyword>
<keyword evidence="3" id="KW-0614">Plasmid</keyword>
<feature type="chain" id="PRO_5002302980" evidence="2">
    <location>
        <begin position="31"/>
        <end position="109"/>
    </location>
</feature>